<reference evidence="2 3" key="1">
    <citation type="submission" date="2019-04" db="EMBL/GenBank/DDBJ databases">
        <title>Comparative genomics of Aeromonas veronii strains pathogenic to fish.</title>
        <authorList>
            <person name="Cascarano M.C."/>
            <person name="Smyrli M."/>
            <person name="Katharios P."/>
        </authorList>
    </citation>
    <scope>NUCLEOTIDE SEQUENCE [LARGE SCALE GENOMIC DNA]</scope>
    <source>
        <strain evidence="2 3">XU1</strain>
    </source>
</reference>
<evidence type="ECO:0000313" key="3">
    <source>
        <dbReference type="Proteomes" id="UP000309618"/>
    </source>
</evidence>
<comment type="caution">
    <text evidence="2">The sequence shown here is derived from an EMBL/GenBank/DDBJ whole genome shotgun (WGS) entry which is preliminary data.</text>
</comment>
<dbReference type="InterPro" id="IPR001387">
    <property type="entry name" value="Cro/C1-type_HTH"/>
</dbReference>
<sequence>MRSSSTVAQSLFVDIKRHLRSIFDDHNLSYSSVARLLNVDRATVRRWLRDDDPTSIDLLGMAELSYHLGIPIQHLLPLTPWGGEEQQIYGFEEQDRALLIDLITRIKADYQPKKTRRRK</sequence>
<evidence type="ECO:0000259" key="1">
    <source>
        <dbReference type="PROSITE" id="PS50943"/>
    </source>
</evidence>
<dbReference type="Pfam" id="PF13443">
    <property type="entry name" value="HTH_26"/>
    <property type="match status" value="1"/>
</dbReference>
<protein>
    <submittedName>
        <fullName evidence="2">Helix-turn-helix transcriptional regulator</fullName>
    </submittedName>
</protein>
<dbReference type="PROSITE" id="PS50943">
    <property type="entry name" value="HTH_CROC1"/>
    <property type="match status" value="1"/>
</dbReference>
<dbReference type="AlphaFoldDB" id="A0A4S5CDE3"/>
<organism evidence="2 3">
    <name type="scientific">Aeromonas veronii</name>
    <dbReference type="NCBI Taxonomy" id="654"/>
    <lineage>
        <taxon>Bacteria</taxon>
        <taxon>Pseudomonadati</taxon>
        <taxon>Pseudomonadota</taxon>
        <taxon>Gammaproteobacteria</taxon>
        <taxon>Aeromonadales</taxon>
        <taxon>Aeromonadaceae</taxon>
        <taxon>Aeromonas</taxon>
    </lineage>
</organism>
<dbReference type="SUPFAM" id="SSF47413">
    <property type="entry name" value="lambda repressor-like DNA-binding domains"/>
    <property type="match status" value="1"/>
</dbReference>
<dbReference type="InterPro" id="IPR010982">
    <property type="entry name" value="Lambda_DNA-bd_dom_sf"/>
</dbReference>
<dbReference type="EMBL" id="SSUX01000011">
    <property type="protein sequence ID" value="THJ43600.1"/>
    <property type="molecule type" value="Genomic_DNA"/>
</dbReference>
<evidence type="ECO:0000313" key="2">
    <source>
        <dbReference type="EMBL" id="THJ43600.1"/>
    </source>
</evidence>
<dbReference type="GO" id="GO:0003677">
    <property type="term" value="F:DNA binding"/>
    <property type="evidence" value="ECO:0007669"/>
    <property type="project" value="InterPro"/>
</dbReference>
<dbReference type="Gene3D" id="1.10.260.40">
    <property type="entry name" value="lambda repressor-like DNA-binding domains"/>
    <property type="match status" value="1"/>
</dbReference>
<name>A0A4S5CDE3_AERVE</name>
<gene>
    <name evidence="2" type="ORF">E8Q35_14940</name>
</gene>
<dbReference type="Proteomes" id="UP000309618">
    <property type="component" value="Unassembled WGS sequence"/>
</dbReference>
<dbReference type="RefSeq" id="WP_136502039.1">
    <property type="nucleotide sequence ID" value="NZ_SSUX01000011.1"/>
</dbReference>
<accession>A0A4S5CDE3</accession>
<proteinExistence type="predicted"/>
<feature type="domain" description="HTH cro/C1-type" evidence="1">
    <location>
        <begin position="19"/>
        <end position="75"/>
    </location>
</feature>